<sequence>MLDAVSEGWRRSWIRRGEGVAGGKAFYDTNVLIAFLFKEQDRFEESREILAKHMSRASSIIALHEIYYYALKLGVVDKFLAIKSRLGELVKTEGVTEDICYAASELRMKYKLPEIDSLILSTAISLHYPIFYTYDADFMKINGKRINNTLIKHLG</sequence>
<protein>
    <submittedName>
        <fullName evidence="2">Type II toxin-antitoxin system VapC family toxin</fullName>
    </submittedName>
</protein>
<evidence type="ECO:0000313" key="2">
    <source>
        <dbReference type="EMBL" id="HIQ30227.1"/>
    </source>
</evidence>
<organism evidence="2 3">
    <name type="scientific">Caldiarchaeum subterraneum</name>
    <dbReference type="NCBI Taxonomy" id="311458"/>
    <lineage>
        <taxon>Archaea</taxon>
        <taxon>Nitrososphaerota</taxon>
        <taxon>Candidatus Caldarchaeales</taxon>
        <taxon>Candidatus Caldarchaeaceae</taxon>
        <taxon>Candidatus Caldarchaeum</taxon>
    </lineage>
</organism>
<dbReference type="Pfam" id="PF01850">
    <property type="entry name" value="PIN"/>
    <property type="match status" value="1"/>
</dbReference>
<dbReference type="SUPFAM" id="SSF88723">
    <property type="entry name" value="PIN domain-like"/>
    <property type="match status" value="1"/>
</dbReference>
<evidence type="ECO:0000259" key="1">
    <source>
        <dbReference type="Pfam" id="PF01850"/>
    </source>
</evidence>
<comment type="caution">
    <text evidence="2">The sequence shown here is derived from an EMBL/GenBank/DDBJ whole genome shotgun (WGS) entry which is preliminary data.</text>
</comment>
<dbReference type="Gene3D" id="3.40.50.1010">
    <property type="entry name" value="5'-nuclease"/>
    <property type="match status" value="1"/>
</dbReference>
<accession>A0A833EA79</accession>
<gene>
    <name evidence="2" type="ORF">EYH45_06660</name>
</gene>
<dbReference type="AlphaFoldDB" id="A0A833EA79"/>
<dbReference type="InterPro" id="IPR002716">
    <property type="entry name" value="PIN_dom"/>
</dbReference>
<dbReference type="Proteomes" id="UP000608579">
    <property type="component" value="Unassembled WGS sequence"/>
</dbReference>
<dbReference type="InterPro" id="IPR029060">
    <property type="entry name" value="PIN-like_dom_sf"/>
</dbReference>
<proteinExistence type="predicted"/>
<reference evidence="2" key="1">
    <citation type="journal article" date="2020" name="ISME J.">
        <title>Gammaproteobacteria mediating utilization of methyl-, sulfur- and petroleum organic compounds in deep ocean hydrothermal plumes.</title>
        <authorList>
            <person name="Zhou Z."/>
            <person name="Liu Y."/>
            <person name="Pan J."/>
            <person name="Cron B.R."/>
            <person name="Toner B.M."/>
            <person name="Anantharaman K."/>
            <person name="Breier J.A."/>
            <person name="Dick G.J."/>
            <person name="Li M."/>
        </authorList>
    </citation>
    <scope>NUCLEOTIDE SEQUENCE</scope>
    <source>
        <strain evidence="2">SZUA-1515</strain>
    </source>
</reference>
<dbReference type="EMBL" id="DQVM01000126">
    <property type="protein sequence ID" value="HIQ30227.1"/>
    <property type="molecule type" value="Genomic_DNA"/>
</dbReference>
<evidence type="ECO:0000313" key="3">
    <source>
        <dbReference type="Proteomes" id="UP000608579"/>
    </source>
</evidence>
<feature type="domain" description="PIN" evidence="1">
    <location>
        <begin position="26"/>
        <end position="142"/>
    </location>
</feature>
<name>A0A833EA79_CALS0</name>